<dbReference type="EMBL" id="CAXKWB010032970">
    <property type="protein sequence ID" value="CAL4142109.1"/>
    <property type="molecule type" value="Genomic_DNA"/>
</dbReference>
<feature type="compositionally biased region" description="Basic and acidic residues" evidence="1">
    <location>
        <begin position="327"/>
        <end position="338"/>
    </location>
</feature>
<feature type="domain" description="PH" evidence="2">
    <location>
        <begin position="1"/>
        <end position="28"/>
    </location>
</feature>
<dbReference type="AlphaFoldDB" id="A0AAV2RVF5"/>
<comment type="caution">
    <text evidence="3">The sequence shown here is derived from an EMBL/GenBank/DDBJ whole genome shotgun (WGS) entry which is preliminary data.</text>
</comment>
<evidence type="ECO:0000259" key="2">
    <source>
        <dbReference type="PROSITE" id="PS50003"/>
    </source>
</evidence>
<accession>A0AAV2RVF5</accession>
<organism evidence="3 4">
    <name type="scientific">Meganyctiphanes norvegica</name>
    <name type="common">Northern krill</name>
    <name type="synonym">Thysanopoda norvegica</name>
    <dbReference type="NCBI Taxonomy" id="48144"/>
    <lineage>
        <taxon>Eukaryota</taxon>
        <taxon>Metazoa</taxon>
        <taxon>Ecdysozoa</taxon>
        <taxon>Arthropoda</taxon>
        <taxon>Crustacea</taxon>
        <taxon>Multicrustacea</taxon>
        <taxon>Malacostraca</taxon>
        <taxon>Eumalacostraca</taxon>
        <taxon>Eucarida</taxon>
        <taxon>Euphausiacea</taxon>
        <taxon>Euphausiidae</taxon>
        <taxon>Meganyctiphanes</taxon>
    </lineage>
</organism>
<evidence type="ECO:0000313" key="3">
    <source>
        <dbReference type="EMBL" id="CAL4142109.1"/>
    </source>
</evidence>
<name>A0AAV2RVF5_MEGNR</name>
<feature type="non-terminal residue" evidence="3">
    <location>
        <position position="338"/>
    </location>
</feature>
<evidence type="ECO:0000256" key="1">
    <source>
        <dbReference type="SAM" id="MobiDB-lite"/>
    </source>
</evidence>
<dbReference type="Proteomes" id="UP001497623">
    <property type="component" value="Unassembled WGS sequence"/>
</dbReference>
<protein>
    <recommendedName>
        <fullName evidence="2">PH domain-containing protein</fullName>
    </recommendedName>
</protein>
<keyword evidence="4" id="KW-1185">Reference proteome</keyword>
<evidence type="ECO:0000313" key="4">
    <source>
        <dbReference type="Proteomes" id="UP001497623"/>
    </source>
</evidence>
<reference evidence="3 4" key="1">
    <citation type="submission" date="2024-05" db="EMBL/GenBank/DDBJ databases">
        <authorList>
            <person name="Wallberg A."/>
        </authorList>
    </citation>
    <scope>NUCLEOTIDE SEQUENCE [LARGE SCALE GENOMIC DNA]</scope>
</reference>
<dbReference type="PROSITE" id="PS50003">
    <property type="entry name" value="PH_DOMAIN"/>
    <property type="match status" value="1"/>
</dbReference>
<sequence>QSREQLSLYLDSEEEAKHWAEMLKVTSVHRSLSFEGLNLECGPAVSAIEDSSSDSSELGEELHGCSGSSVADEDDQCSGDNTPDNSPSGKRRQPRLRGIHNDSRKELLQQMLATKSMLEKKQKHRRSGTGAWAMTAGEVVNEYDRAQHEAQQEAMRRAVLLRQRKNSTAIKMASLEKGAGLGKRENNRSQKKPPKIRQEMEVLRKHLSSLDSQMQEDDKNVQKTLHDIEERRNNDLDIIKDLGGDGMEEDLNRLSVCEDNASQRGSVASIPSIVINSSEKADKKTPEKIFGFRVGGRDRRLKPRNPLNFLDIKLKVHRRHKSTENLSTRKHEEEHSHR</sequence>
<feature type="compositionally biased region" description="Basic residues" evidence="1">
    <location>
        <begin position="89"/>
        <end position="98"/>
    </location>
</feature>
<feature type="region of interest" description="Disordered" evidence="1">
    <location>
        <begin position="318"/>
        <end position="338"/>
    </location>
</feature>
<feature type="region of interest" description="Disordered" evidence="1">
    <location>
        <begin position="47"/>
        <end position="104"/>
    </location>
</feature>
<feature type="region of interest" description="Disordered" evidence="1">
    <location>
        <begin position="176"/>
        <end position="197"/>
    </location>
</feature>
<gene>
    <name evidence="3" type="ORF">MNOR_LOCUS29026</name>
</gene>
<feature type="compositionally biased region" description="Polar residues" evidence="1">
    <location>
        <begin position="78"/>
        <end position="88"/>
    </location>
</feature>
<dbReference type="InterPro" id="IPR001849">
    <property type="entry name" value="PH_domain"/>
</dbReference>
<feature type="non-terminal residue" evidence="3">
    <location>
        <position position="1"/>
    </location>
</feature>
<proteinExistence type="predicted"/>